<keyword evidence="6" id="KW-0808">Transferase</keyword>
<dbReference type="Pfam" id="PF06025">
    <property type="entry name" value="DUF913"/>
    <property type="match status" value="1"/>
</dbReference>
<evidence type="ECO:0000256" key="5">
    <source>
        <dbReference type="ARBA" id="ARBA00022448"/>
    </source>
</evidence>
<feature type="compositionally biased region" description="Polar residues" evidence="12">
    <location>
        <begin position="313"/>
        <end position="330"/>
    </location>
</feature>
<dbReference type="Pfam" id="PF00632">
    <property type="entry name" value="HECT"/>
    <property type="match status" value="1"/>
</dbReference>
<evidence type="ECO:0000256" key="8">
    <source>
        <dbReference type="ARBA" id="ARBA00022816"/>
    </source>
</evidence>
<evidence type="ECO:0000256" key="1">
    <source>
        <dbReference type="ARBA" id="ARBA00000885"/>
    </source>
</evidence>
<dbReference type="InterPro" id="IPR025527">
    <property type="entry name" value="HUWE1/Rev1_UBM"/>
</dbReference>
<keyword evidence="8" id="KW-0509">mRNA transport</keyword>
<dbReference type="Proteomes" id="UP001175261">
    <property type="component" value="Unassembled WGS sequence"/>
</dbReference>
<feature type="region of interest" description="Disordered" evidence="12">
    <location>
        <begin position="735"/>
        <end position="771"/>
    </location>
</feature>
<feature type="region of interest" description="Disordered" evidence="12">
    <location>
        <begin position="225"/>
        <end position="247"/>
    </location>
</feature>
<feature type="region of interest" description="Disordered" evidence="12">
    <location>
        <begin position="1933"/>
        <end position="1967"/>
    </location>
</feature>
<evidence type="ECO:0000256" key="4">
    <source>
        <dbReference type="ARBA" id="ARBA00012485"/>
    </source>
</evidence>
<feature type="region of interest" description="Disordered" evidence="12">
    <location>
        <begin position="1996"/>
        <end position="2034"/>
    </location>
</feature>
<evidence type="ECO:0000256" key="12">
    <source>
        <dbReference type="SAM" id="MobiDB-lite"/>
    </source>
</evidence>
<feature type="region of interest" description="Disordered" evidence="12">
    <location>
        <begin position="3006"/>
        <end position="3031"/>
    </location>
</feature>
<dbReference type="InterPro" id="IPR035983">
    <property type="entry name" value="Hect_E3_ubiquitin_ligase"/>
</dbReference>
<keyword evidence="5" id="KW-0813">Transport</keyword>
<dbReference type="InterPro" id="IPR000569">
    <property type="entry name" value="HECT_dom"/>
</dbReference>
<feature type="compositionally biased region" description="Basic and acidic residues" evidence="12">
    <location>
        <begin position="1997"/>
        <end position="2009"/>
    </location>
</feature>
<feature type="compositionally biased region" description="Low complexity" evidence="12">
    <location>
        <begin position="295"/>
        <end position="312"/>
    </location>
</feature>
<feature type="region of interest" description="Disordered" evidence="12">
    <location>
        <begin position="3246"/>
        <end position="3305"/>
    </location>
</feature>
<feature type="region of interest" description="Disordered" evidence="12">
    <location>
        <begin position="2284"/>
        <end position="2467"/>
    </location>
</feature>
<feature type="compositionally biased region" description="Acidic residues" evidence="12">
    <location>
        <begin position="2386"/>
        <end position="2462"/>
    </location>
</feature>
<feature type="compositionally biased region" description="Polar residues" evidence="12">
    <location>
        <begin position="2010"/>
        <end position="2022"/>
    </location>
</feature>
<sequence length="3956" mass="442646">MGKITKPMQAKHRETLSPWLDAFVQSAAQTPIPLLPEKLASFPSRWPFGRGDLYHWTPLLNRFDTILEHFSKTYRLNEGPQSRDFGCELLLGHSKIEDFGEAKEWTQPELTQIGYPVDGDRELIEVVLKFTRMLVDNCGNRSIYASSAHLNDLLNTTSLSILIAALEVGSELAQRYQASVKRISHQQSRHISSQLLANHYNIELDRVQQLALPFVKTPLIRLSDGASNTSPAVTSKGKEKAPAASSKNAAVTHANDLIAICTADDPDWKGWGDVKIIYYPDFTAATSDVMDHGRPSAPSTPTPLRRSTTMTPQQPSRSRNFSADDSSPITPRTPGHQDDTTGSGHKSFEVPQSVVVATSIYDLLQRLPKDMPAPARYEAFHRLRVAKALTGSREERQRLLATRLLAITNLAYIHPEANFIEKVLRHDVDETRRYQLVYQLAELIHPPSESADKIPLWLQTIGLGLIEAVAGFQAKNQDVLSALNANVNHGILLYVIRKAVAGMKEDTPDQEGNTVTETDMWRTKLFSLTLFLAMMTRVGSEMVSAGLMEILVEMLKLRSKVAQRHHSMVLAFLDSLIWTYQNAFTAFFNADGLDAIAELIVDTVKNSKTLREAGKGTSVDQQSGAVDYRIPYYQQQTLKWLLKFVHHIMSNSFSFNGNTDRLLRNLADKSDLLSSLRLTIEDKESFGSIVWTHSVTILSDFINNDPTSFAAISESGMIKTFLEAITGNKINDVAAQSSSPEGEAGETAPSPDSDMGGSIIADEDVHPPPEDILRQSKREGLAKGILPSSDAISVVPAVLNSISLNATGMKLVVESRALEGFLQIFESPAHVKCMQEDHDQDLAGNVGGSFDELARHHPRLRKAISNAVVDMVARIRLLGIDNAEKLGWGARLHSVTAVPGEQTSQVKQDSNQLEQSNRPQTSDSDVAMQDATPQQAAQSQSRDTAVEDLKKDDFTPYIYALANFLVHYLSNTGLRESFIDQGGIELLLDLVESPSLPDNFGSVYASKAMVTVVKEAIDASPIRGLPSLINRTQAALDLLKPLATQTESSVPYFARYILEKPEHASEQRGPGSLEEATQLVKAFLNSQQLLRILAECFQPTRNGITFYPINAYDLYLRLIDTIGPLVRGILAEEMAEMKAVPIHWNFGRDGLGEVRGGSRAALEADGTSLPDVITATEDLSARGGTSDDTKPVNPTPEEQASPQYRNYKVLRTLQHLMVPQVFPLFQSAGKALFPKREVLQGYAYHRARQLDVAKAIGHAILSHLEPSVSAEGPATTQFHYWTIMLHTIQELLVDRSPTRDRGPATTLILPVLLSFKEQNGLEVLNSMLSSFAAVIKPAGTVEDDATSKIAVFGLKKVLDLYYVLVNGKMIHDACNCFNLQKTRDRNGSASLVQQFVLEFRGAILPAVTEIWQSSVVDNLPDAVVRRLLEIMKAVAQADYESPPMPREREPFALLKYEDARFSWRAYRGAMQELHPPVTDTELLTEAIFRSYGDVDLARQYYESHNDGKAGARNPIPAADADSSALSDEASVPTESTEGDGENSAQADEMSVDAVDVADILTNVLSAPREQSENTVPSNSLPQAQTTVTREKLEEYRTALRENLIDRCLDVTRAHPDVVIEVSDLIQSSVLRGHKQDAQEEDVGMTLASALSSLASDEDEKTRNAKCIAAYAHLLAMLLRDEKFLERNIDILRDNVSEYVGYLKVTPDSNEALPPWIPYILLILEILLCRDARPVEVEWTPPKSLDDEVSEPVLKLRTPFVSDAERLSLLEHVLDLLPRVGQEEVLATSVLRMLVVLTRSRQLAKVVGNKRNLQRLFLMAKQLSGFGSDRMRQMKASSHTLTILRHIIEDEETLKQVMRNEILTDFPHIRHNTSRQQLDLTTFMRAMAPTALREPEIFLEVMTELFEFSKWVAPGSDASRSHYLVLKPNAITASDNKEPVHEGIKQSTEAADNDMTDAPKASDSKRPVVDNPDGVVHFLLCELLNYRDVDDLVVSTDGKLDSKPESKNESEQAANSDGNTPSSPDDREKKSSRPVFKPDENPLFIYRCFLLSCLTELLQSYNKAKVEFINFKRSAPPVLALGTPVKPRSSVLNYLIYDLLCQGSLSGTTDTIDSKKRAAVSQHAQKVLVALVSKPKERSRGQVQDRFAYDDEPDLLFVRKFVLDIILKAYEKAPFSDVSLEVRYSRMQSLAELMNHMIGDRDKDVVTSTRGAHGGPTHSHSQMRRLMYEKGFLDKLTTSIAEINLNFPGVKRAIKYILRVLRILTDTAKDLSQLNILPSDSAVDDVDEDLASSSSLSSLDDNDREETPDLYRNSALGMLEPRGEDDDSEDEEEDEDEEMYGEDYDEEMDYGEEDLSDREDNISDEDELTHMGEIEGLHGEPGVVEVIMDDDEDDDSGSSDEDDDDDMDSEEIEDADDVEIIDEGDDEENSEWESDDEADHDDEGDDEEIDYEAEAQDADEAEAFDPMVAPQLNRLARVMMGDAGPELMDDLDEHYIDDDDHDEEDEDEDEDEAEDEYIYDDYPDLDLGEQLPNLPLGWDGENPEVDDRHRHFFVSINDGRSRPLRVGPRSFMPVPGSGLTVHRDAGVGDFRSFFTRAHRPGGPPPPEDGMNPLLRRNPALAENQFRRRPQHAHDWATLDDNVRRGFDGTMAILGELAQSLPSFGGERGRDVAFQLRIRGPNGLRDQDFPPLGRSRGERRDGPVTEPQQAVSFPAESTLDRYQEEIRMVFGQSHGNEVMKLATRITAKLTPASMELERKAKAEEAEKRKQEEEERQKREEEHARQLAREAEEKAERERKEAEEREAAQRAAREAAANDPDRAQSTADGPMEGVETTRADTPTPQTHEQAPAAASNEPRVMTMIDGHEVDVTELGIDPEYLAALPEEFRAEVIAQTVSTRRAQAREEAATGENNEEFREFLDALPDELRAEIEQQERDEQRRRRTSRPAPSGATQDHTVEMDTASILATFPPALRDQVLLDHGSELMDQLPPEMAAQARALSQHFRERLAEASPPQPRGLRQEGENKEEPKPQRRVVVQMLDKAGVATLLRLMFITQPTTIRNYLFSVFADVCENRQNRVEVISTVLQILQEGSIDMHAVERSFGQLSLKARKQKEKEREAEQRTPQSIKRTLTTLSVASSAPANSDTSPLLIIQQCLDLLVDLSSRNPHVPYLFLTEHEAVGATLKRAMNRKGKNKDTRSNKFAINSLLTLLDRDLVMESSVVMTHLADLLNRVTFPLLSFERRRREAVEVKGTGSEKPAGEATTTSEQSSAQQTSGQTEAHATAGPSDKPEASISNTKKKPREMQLPIIPPQNLTLVVRIFVARECSSKTFQNTISTIKNLSAIEGAKSIFGKELVRQARALSKNIVSDLDELLPQIEKAVTGTEIQGVALAKFSPGASEQNKLLRVLTALDHLFETKKKGDDKDEQQREKDELLMALYHNSTFSTMWEKLSACLRAIHQRENMINVATILLPLIESLMVVCKNTTASDEPGQKDAASKDEAAQDTLAFVHPSVSVTTPISETRPIIESHTANLFFSFTEEHRRILNELVRNNPKLMSGTFSLLVKNPKVLEFDNKRNYFNRSVHLRSGPHHSRPSYPTLQLSVRREHVFLDSFKHLYYKSGDEMKFGKLNIRFNGEEGVDAGGVSREWFQVMARQMFDPNYALFVPVSSDRTTFHPNNLSGINEEHLLFFKFIGRIIGKALYEGRLLDCYFSRAVYKRILGKSVSVKDMESFDPDYYKSLCWMLDNDITGIITETFSVDDDVFGVVNTVDLKPGGRDIPVTQENKEEYVRLVVEHKLLSSVKDQMESFLKGFHEIIPAELISIFNEQELELLISGLPDIDIDDWKSNTEYQNYTPSSQQIQWFWRAVRSFDKEELAKLLQFVTGTSKVPLNGFKELEGMNGVNRFNIHRAYGDKNRLPTSHTCFNQLDLPEYDSYDSLRAQIIQAITAGSDYFGFA</sequence>
<name>A0AA39GFW0_SARSR</name>
<evidence type="ECO:0000313" key="14">
    <source>
        <dbReference type="EMBL" id="KAK0386595.1"/>
    </source>
</evidence>
<feature type="region of interest" description="Disordered" evidence="12">
    <location>
        <begin position="287"/>
        <end position="348"/>
    </location>
</feature>
<feature type="region of interest" description="Disordered" evidence="12">
    <location>
        <begin position="2751"/>
        <end position="2856"/>
    </location>
</feature>
<organism evidence="14 15">
    <name type="scientific">Sarocladium strictum</name>
    <name type="common">Black bundle disease fungus</name>
    <name type="synonym">Acremonium strictum</name>
    <dbReference type="NCBI Taxonomy" id="5046"/>
    <lineage>
        <taxon>Eukaryota</taxon>
        <taxon>Fungi</taxon>
        <taxon>Dikarya</taxon>
        <taxon>Ascomycota</taxon>
        <taxon>Pezizomycotina</taxon>
        <taxon>Sordariomycetes</taxon>
        <taxon>Hypocreomycetidae</taxon>
        <taxon>Hypocreales</taxon>
        <taxon>Sarocladiaceae</taxon>
        <taxon>Sarocladium</taxon>
    </lineage>
</organism>
<evidence type="ECO:0000256" key="11">
    <source>
        <dbReference type="PROSITE-ProRule" id="PRU00104"/>
    </source>
</evidence>
<dbReference type="Gene3D" id="3.30.2160.10">
    <property type="entry name" value="Hect, E3 ligase catalytic domain"/>
    <property type="match status" value="1"/>
</dbReference>
<feature type="compositionally biased region" description="Polar residues" evidence="12">
    <location>
        <begin position="1572"/>
        <end position="1587"/>
    </location>
</feature>
<evidence type="ECO:0000313" key="15">
    <source>
        <dbReference type="Proteomes" id="UP001175261"/>
    </source>
</evidence>
<dbReference type="Pfam" id="PF14377">
    <property type="entry name" value="UBM"/>
    <property type="match status" value="3"/>
</dbReference>
<proteinExistence type="inferred from homology"/>
<evidence type="ECO:0000256" key="2">
    <source>
        <dbReference type="ARBA" id="ARBA00004123"/>
    </source>
</evidence>
<comment type="subcellular location">
    <subcellularLocation>
        <location evidence="2">Nucleus</location>
    </subcellularLocation>
</comment>
<dbReference type="FunFam" id="3.30.2160.10:FF:000001">
    <property type="entry name" value="E3 ubiquitin-protein ligase NEDD4-like"/>
    <property type="match status" value="1"/>
</dbReference>
<dbReference type="GO" id="GO:0005634">
    <property type="term" value="C:nucleus"/>
    <property type="evidence" value="ECO:0007669"/>
    <property type="project" value="UniProtKB-SubCell"/>
</dbReference>
<feature type="domain" description="HECT" evidence="13">
    <location>
        <begin position="3620"/>
        <end position="3956"/>
    </location>
</feature>
<dbReference type="Pfam" id="PF06012">
    <property type="entry name" value="DUF908"/>
    <property type="match status" value="1"/>
</dbReference>
<dbReference type="InterPro" id="IPR010309">
    <property type="entry name" value="E3_Ub_ligase_DUF908"/>
</dbReference>
<feature type="region of interest" description="Disordered" evidence="12">
    <location>
        <begin position="1177"/>
        <end position="1201"/>
    </location>
</feature>
<feature type="region of interest" description="Disordered" evidence="12">
    <location>
        <begin position="1567"/>
        <end position="1588"/>
    </location>
</feature>
<comment type="catalytic activity">
    <reaction evidence="1">
        <text>S-ubiquitinyl-[E2 ubiquitin-conjugating enzyme]-L-cysteine + [acceptor protein]-L-lysine = [E2 ubiquitin-conjugating enzyme]-L-cysteine + N(6)-ubiquitinyl-[acceptor protein]-L-lysine.</text>
        <dbReference type="EC" id="2.3.2.26"/>
    </reaction>
</comment>
<feature type="region of interest" description="Disordered" evidence="12">
    <location>
        <begin position="899"/>
        <end position="945"/>
    </location>
</feature>
<comment type="pathway">
    <text evidence="3">Protein modification; protein ubiquitination.</text>
</comment>
<dbReference type="FunFam" id="3.90.1750.10:FF:000003">
    <property type="entry name" value="E3 ubiquitin-protein ligase UPL1"/>
    <property type="match status" value="1"/>
</dbReference>
<feature type="region of interest" description="Disordered" evidence="12">
    <location>
        <begin position="2482"/>
        <end position="2514"/>
    </location>
</feature>
<comment type="caution">
    <text evidence="14">The sequence shown here is derived from an EMBL/GenBank/DDBJ whole genome shotgun (WGS) entry which is preliminary data.</text>
</comment>
<accession>A0AA39GFW0</accession>
<dbReference type="PANTHER" id="PTHR11254">
    <property type="entry name" value="HECT DOMAIN UBIQUITIN-PROTEIN LIGASE"/>
    <property type="match status" value="1"/>
</dbReference>
<dbReference type="GO" id="GO:0061630">
    <property type="term" value="F:ubiquitin protein ligase activity"/>
    <property type="evidence" value="ECO:0007669"/>
    <property type="project" value="UniProtKB-EC"/>
</dbReference>
<dbReference type="GO" id="GO:0000209">
    <property type="term" value="P:protein polyubiquitination"/>
    <property type="evidence" value="ECO:0007669"/>
    <property type="project" value="TreeGrafter"/>
</dbReference>
<feature type="compositionally biased region" description="Basic and acidic residues" evidence="12">
    <location>
        <begin position="2753"/>
        <end position="2810"/>
    </location>
</feature>
<evidence type="ECO:0000256" key="10">
    <source>
        <dbReference type="ARBA" id="ARBA00034494"/>
    </source>
</evidence>
<evidence type="ECO:0000256" key="9">
    <source>
        <dbReference type="ARBA" id="ARBA00023242"/>
    </source>
</evidence>
<reference evidence="14" key="1">
    <citation type="submission" date="2022-10" db="EMBL/GenBank/DDBJ databases">
        <title>Determination and structural analysis of whole genome sequence of Sarocladium strictum F4-1.</title>
        <authorList>
            <person name="Hu L."/>
            <person name="Jiang Y."/>
        </authorList>
    </citation>
    <scope>NUCLEOTIDE SEQUENCE</scope>
    <source>
        <strain evidence="14">F4-1</strain>
    </source>
</reference>
<feature type="compositionally biased region" description="Basic and acidic residues" evidence="12">
    <location>
        <begin position="2023"/>
        <end position="2034"/>
    </location>
</feature>
<feature type="compositionally biased region" description="Basic and acidic residues" evidence="12">
    <location>
        <begin position="1934"/>
        <end position="1943"/>
    </location>
</feature>
<dbReference type="EMBL" id="JAPDFR010000005">
    <property type="protein sequence ID" value="KAK0386595.1"/>
    <property type="molecule type" value="Genomic_DNA"/>
</dbReference>
<keyword evidence="9" id="KW-0539">Nucleus</keyword>
<feature type="active site" description="Glycyl thioester intermediate" evidence="11">
    <location>
        <position position="3923"/>
    </location>
</feature>
<dbReference type="FunFam" id="3.30.2410.10:FF:000004">
    <property type="entry name" value="E3 ubiquitin-protein ligase HUWE1, variant"/>
    <property type="match status" value="1"/>
</dbReference>
<dbReference type="SUPFAM" id="SSF56204">
    <property type="entry name" value="Hect, E3 ligase catalytic domain"/>
    <property type="match status" value="1"/>
</dbReference>
<dbReference type="PROSITE" id="PS50237">
    <property type="entry name" value="HECT"/>
    <property type="match status" value="1"/>
</dbReference>
<evidence type="ECO:0000256" key="6">
    <source>
        <dbReference type="ARBA" id="ARBA00022679"/>
    </source>
</evidence>
<dbReference type="Gene3D" id="3.90.1750.10">
    <property type="entry name" value="Hect, E3 ligase catalytic domains"/>
    <property type="match status" value="1"/>
</dbReference>
<dbReference type="SMART" id="SM00119">
    <property type="entry name" value="HECTc"/>
    <property type="match status" value="1"/>
</dbReference>
<protein>
    <recommendedName>
        <fullName evidence="4">HECT-type E3 ubiquitin transferase</fullName>
        <ecNumber evidence="4">2.3.2.26</ecNumber>
    </recommendedName>
</protein>
<feature type="compositionally biased region" description="Polar residues" evidence="12">
    <location>
        <begin position="931"/>
        <end position="943"/>
    </location>
</feature>
<dbReference type="Gene3D" id="3.30.2410.10">
    <property type="entry name" value="Hect, E3 ligase catalytic domain"/>
    <property type="match status" value="1"/>
</dbReference>
<feature type="compositionally biased region" description="Acidic residues" evidence="12">
    <location>
        <begin position="2322"/>
        <end position="2366"/>
    </location>
</feature>
<dbReference type="InterPro" id="IPR010314">
    <property type="entry name" value="E3_Ub_ligase_DUF913"/>
</dbReference>
<feature type="region of interest" description="Disordered" evidence="12">
    <location>
        <begin position="1505"/>
        <end position="1547"/>
    </location>
</feature>
<evidence type="ECO:0000256" key="7">
    <source>
        <dbReference type="ARBA" id="ARBA00022786"/>
    </source>
</evidence>
<dbReference type="EC" id="2.3.2.26" evidence="4"/>
<feature type="compositionally biased region" description="Low complexity" evidence="12">
    <location>
        <begin position="3259"/>
        <end position="3279"/>
    </location>
</feature>
<gene>
    <name evidence="14" type="ORF">NLU13_6430</name>
</gene>
<dbReference type="GO" id="GO:0051028">
    <property type="term" value="P:mRNA transport"/>
    <property type="evidence" value="ECO:0007669"/>
    <property type="project" value="UniProtKB-KW"/>
</dbReference>
<feature type="compositionally biased region" description="Polar residues" evidence="12">
    <location>
        <begin position="2836"/>
        <end position="2845"/>
    </location>
</feature>
<dbReference type="InterPro" id="IPR050409">
    <property type="entry name" value="E3_ubiq-protein_ligase"/>
</dbReference>
<feature type="region of interest" description="Disordered" evidence="12">
    <location>
        <begin position="2931"/>
        <end position="2956"/>
    </location>
</feature>
<dbReference type="GO" id="GO:0006511">
    <property type="term" value="P:ubiquitin-dependent protein catabolic process"/>
    <property type="evidence" value="ECO:0007669"/>
    <property type="project" value="TreeGrafter"/>
</dbReference>
<feature type="compositionally biased region" description="Basic and acidic residues" evidence="12">
    <location>
        <begin position="2367"/>
        <end position="2377"/>
    </location>
</feature>
<evidence type="ECO:0000259" key="13">
    <source>
        <dbReference type="PROSITE" id="PS50237"/>
    </source>
</evidence>
<dbReference type="GO" id="GO:0005737">
    <property type="term" value="C:cytoplasm"/>
    <property type="evidence" value="ECO:0007669"/>
    <property type="project" value="TreeGrafter"/>
</dbReference>
<dbReference type="CDD" id="cd00078">
    <property type="entry name" value="HECTc"/>
    <property type="match status" value="1"/>
</dbReference>
<evidence type="ECO:0000256" key="3">
    <source>
        <dbReference type="ARBA" id="ARBA00004906"/>
    </source>
</evidence>
<keyword evidence="7 11" id="KW-0833">Ubl conjugation pathway</keyword>
<feature type="compositionally biased region" description="Low complexity" evidence="12">
    <location>
        <begin position="1517"/>
        <end position="1530"/>
    </location>
</feature>
<feature type="compositionally biased region" description="Basic and acidic residues" evidence="12">
    <location>
        <begin position="3017"/>
        <end position="3029"/>
    </location>
</feature>
<dbReference type="PANTHER" id="PTHR11254:SF67">
    <property type="entry name" value="E3 UBIQUITIN-PROTEIN LIGASE HUWE1"/>
    <property type="match status" value="1"/>
</dbReference>
<feature type="region of interest" description="Disordered" evidence="12">
    <location>
        <begin position="2676"/>
        <end position="2714"/>
    </location>
</feature>
<keyword evidence="15" id="KW-1185">Reference proteome</keyword>
<feature type="compositionally biased region" description="Polar residues" evidence="12">
    <location>
        <begin position="901"/>
        <end position="924"/>
    </location>
</feature>
<feature type="compositionally biased region" description="Acidic residues" evidence="12">
    <location>
        <begin position="2486"/>
        <end position="2514"/>
    </location>
</feature>
<comment type="similarity">
    <text evidence="10">Belongs to the UPL family. TOM1/PTR1 subfamily.</text>
</comment>